<organism evidence="2 3">
    <name type="scientific">Caldanaerovirga acetigignens</name>
    <dbReference type="NCBI Taxonomy" id="447595"/>
    <lineage>
        <taxon>Bacteria</taxon>
        <taxon>Bacillati</taxon>
        <taxon>Bacillota</taxon>
        <taxon>Clostridia</taxon>
        <taxon>Thermosediminibacterales</taxon>
        <taxon>Thermosediminibacteraceae</taxon>
        <taxon>Caldanaerovirga</taxon>
    </lineage>
</organism>
<dbReference type="AlphaFoldDB" id="A0A1M7JE53"/>
<sequence length="157" mass="16718">MDKLNLILSFFILSCIVFIGIIFDIIGIAVTSAEETPFHAMAAHKIPGGKEGVRLIRNADIVSNFCNDVIGDISGIISGAAGASIVAKIINGKNDVPEIIISTLIAGTISTITVGGKALGKSLAIKKSKEIVYKVAYIFHFLKKRFGIELFPQKSGK</sequence>
<gene>
    <name evidence="2" type="ORF">SAMN05660826_01219</name>
</gene>
<evidence type="ECO:0008006" key="4">
    <source>
        <dbReference type="Google" id="ProtNLM"/>
    </source>
</evidence>
<keyword evidence="1" id="KW-1133">Transmembrane helix</keyword>
<reference evidence="3" key="1">
    <citation type="submission" date="2016-11" db="EMBL/GenBank/DDBJ databases">
        <authorList>
            <person name="Varghese N."/>
            <person name="Submissions S."/>
        </authorList>
    </citation>
    <scope>NUCLEOTIDE SEQUENCE [LARGE SCALE GENOMIC DNA]</scope>
    <source>
        <strain evidence="3">DSM 18802</strain>
    </source>
</reference>
<evidence type="ECO:0000313" key="3">
    <source>
        <dbReference type="Proteomes" id="UP000184375"/>
    </source>
</evidence>
<keyword evidence="1" id="KW-0812">Transmembrane</keyword>
<evidence type="ECO:0000256" key="1">
    <source>
        <dbReference type="SAM" id="Phobius"/>
    </source>
</evidence>
<feature type="transmembrane region" description="Helical" evidence="1">
    <location>
        <begin position="6"/>
        <end position="31"/>
    </location>
</feature>
<proteinExistence type="predicted"/>
<protein>
    <recommendedName>
        <fullName evidence="4">CNNM transmembrane domain-containing protein</fullName>
    </recommendedName>
</protein>
<dbReference type="PROSITE" id="PS51257">
    <property type="entry name" value="PROKAR_LIPOPROTEIN"/>
    <property type="match status" value="1"/>
</dbReference>
<dbReference type="Proteomes" id="UP000184375">
    <property type="component" value="Unassembled WGS sequence"/>
</dbReference>
<keyword evidence="3" id="KW-1185">Reference proteome</keyword>
<dbReference type="EMBL" id="FRCR01000006">
    <property type="protein sequence ID" value="SHM51319.1"/>
    <property type="molecule type" value="Genomic_DNA"/>
</dbReference>
<dbReference type="STRING" id="447595.SAMN05660826_01219"/>
<name>A0A1M7JE53_9FIRM</name>
<keyword evidence="1" id="KW-0472">Membrane</keyword>
<evidence type="ECO:0000313" key="2">
    <source>
        <dbReference type="EMBL" id="SHM51319.1"/>
    </source>
</evidence>
<accession>A0A1M7JE53</accession>